<sequence length="365" mass="39460">MAQACVMTRPRLPEETPAPGGSTAAFITSAARCKRKVSPGCAPVPSGESPSTPVKTIKLLHAFGWLPSSEDGGGADRASTSTEEGSEVSASDGAPSPHDDAASAPCDRLDAGASACIVQSPSWPHDAAAAASADAVAALAWEFDPYLFIKRLPALHECVRQPRTEFLLPRRSRRCAALKTLVLDLDETLVHSTLDGACSPPDFVFSVDVGGTRHEVAVRRRPHLATFLERVSRLYEVVVFTASQAVYAEQLLDLVDPARSLIRHRIFREACVQWEGNYLKDLTILGRDLAHTLIVDNSPQAFGFQLENGVPIESWYDDDDDDELLKLLPFLEAAAAAPDVRPLVREKFRLSELIAALPDPLAAMC</sequence>
<feature type="domain" description="FCP1 homology" evidence="6">
    <location>
        <begin position="174"/>
        <end position="334"/>
    </location>
</feature>
<dbReference type="SMART" id="SM00577">
    <property type="entry name" value="CPDc"/>
    <property type="match status" value="1"/>
</dbReference>
<dbReference type="GO" id="GO:0004721">
    <property type="term" value="F:phosphoprotein phosphatase activity"/>
    <property type="evidence" value="ECO:0007669"/>
    <property type="project" value="UniProtKB-KW"/>
</dbReference>
<dbReference type="PANTHER" id="PTHR12210">
    <property type="entry name" value="DULLARD PROTEIN PHOSPHATASE"/>
    <property type="match status" value="1"/>
</dbReference>
<dbReference type="NCBIfam" id="TIGR02251">
    <property type="entry name" value="HIF-SF_euk"/>
    <property type="match status" value="1"/>
</dbReference>
<keyword evidence="1" id="KW-0378">Hydrolase</keyword>
<evidence type="ECO:0000259" key="6">
    <source>
        <dbReference type="PROSITE" id="PS50969"/>
    </source>
</evidence>
<comment type="caution">
    <text evidence="7">The sequence shown here is derived from an EMBL/GenBank/DDBJ whole genome shotgun (WGS) entry which is preliminary data.</text>
</comment>
<comment type="similarity">
    <text evidence="4">Belongs to the CTDSPL2 family.</text>
</comment>
<protein>
    <recommendedName>
        <fullName evidence="6">FCP1 homology domain-containing protein</fullName>
    </recommendedName>
</protein>
<evidence type="ECO:0000256" key="1">
    <source>
        <dbReference type="ARBA" id="ARBA00022801"/>
    </source>
</evidence>
<evidence type="ECO:0000256" key="2">
    <source>
        <dbReference type="ARBA" id="ARBA00022912"/>
    </source>
</evidence>
<evidence type="ECO:0000313" key="8">
    <source>
        <dbReference type="Proteomes" id="UP001255856"/>
    </source>
</evidence>
<keyword evidence="2" id="KW-0904">Protein phosphatase</keyword>
<gene>
    <name evidence="7" type="ORF">QBZ16_003205</name>
</gene>
<dbReference type="CDD" id="cd07521">
    <property type="entry name" value="HAD_FCP1-like"/>
    <property type="match status" value="1"/>
</dbReference>
<dbReference type="EMBL" id="JASFZW010000004">
    <property type="protein sequence ID" value="KAK2078365.1"/>
    <property type="molecule type" value="Genomic_DNA"/>
</dbReference>
<name>A0AAD9IKJ4_PROWI</name>
<keyword evidence="8" id="KW-1185">Reference proteome</keyword>
<dbReference type="AlphaFoldDB" id="A0AAD9IKJ4"/>
<comment type="function">
    <text evidence="3">Probable phosphatase.</text>
</comment>
<dbReference type="Pfam" id="PF03031">
    <property type="entry name" value="NIF"/>
    <property type="match status" value="1"/>
</dbReference>
<dbReference type="InterPro" id="IPR036412">
    <property type="entry name" value="HAD-like_sf"/>
</dbReference>
<dbReference type="InterPro" id="IPR050365">
    <property type="entry name" value="TIM50"/>
</dbReference>
<dbReference type="FunFam" id="3.40.50.1000:FF:000015">
    <property type="entry name" value="CTD small phosphatase-like protein 2"/>
    <property type="match status" value="1"/>
</dbReference>
<feature type="region of interest" description="Disordered" evidence="5">
    <location>
        <begin position="1"/>
        <end position="23"/>
    </location>
</feature>
<reference evidence="7" key="1">
    <citation type="submission" date="2021-01" db="EMBL/GenBank/DDBJ databases">
        <authorList>
            <person name="Eckstrom K.M.E."/>
        </authorList>
    </citation>
    <scope>NUCLEOTIDE SEQUENCE</scope>
    <source>
        <strain evidence="7">UVCC 0001</strain>
    </source>
</reference>
<dbReference type="InterPro" id="IPR023214">
    <property type="entry name" value="HAD_sf"/>
</dbReference>
<accession>A0AAD9IKJ4</accession>
<evidence type="ECO:0000256" key="5">
    <source>
        <dbReference type="SAM" id="MobiDB-lite"/>
    </source>
</evidence>
<evidence type="ECO:0000256" key="4">
    <source>
        <dbReference type="ARBA" id="ARBA00038355"/>
    </source>
</evidence>
<dbReference type="Gene3D" id="3.40.50.1000">
    <property type="entry name" value="HAD superfamily/HAD-like"/>
    <property type="match status" value="1"/>
</dbReference>
<dbReference type="GO" id="GO:0005634">
    <property type="term" value="C:nucleus"/>
    <property type="evidence" value="ECO:0007669"/>
    <property type="project" value="UniProtKB-ARBA"/>
</dbReference>
<dbReference type="PROSITE" id="PS50969">
    <property type="entry name" value="FCP1"/>
    <property type="match status" value="1"/>
</dbReference>
<dbReference type="Proteomes" id="UP001255856">
    <property type="component" value="Unassembled WGS sequence"/>
</dbReference>
<proteinExistence type="inferred from homology"/>
<dbReference type="InterPro" id="IPR011948">
    <property type="entry name" value="Dullard_phosphatase"/>
</dbReference>
<feature type="compositionally biased region" description="Low complexity" evidence="5">
    <location>
        <begin position="89"/>
        <end position="105"/>
    </location>
</feature>
<feature type="region of interest" description="Disordered" evidence="5">
    <location>
        <begin position="67"/>
        <end position="105"/>
    </location>
</feature>
<organism evidence="7 8">
    <name type="scientific">Prototheca wickerhamii</name>
    <dbReference type="NCBI Taxonomy" id="3111"/>
    <lineage>
        <taxon>Eukaryota</taxon>
        <taxon>Viridiplantae</taxon>
        <taxon>Chlorophyta</taxon>
        <taxon>core chlorophytes</taxon>
        <taxon>Trebouxiophyceae</taxon>
        <taxon>Chlorellales</taxon>
        <taxon>Chlorellaceae</taxon>
        <taxon>Prototheca</taxon>
    </lineage>
</organism>
<evidence type="ECO:0000256" key="3">
    <source>
        <dbReference type="ARBA" id="ARBA00037324"/>
    </source>
</evidence>
<dbReference type="InterPro" id="IPR004274">
    <property type="entry name" value="FCP1_dom"/>
</dbReference>
<evidence type="ECO:0000313" key="7">
    <source>
        <dbReference type="EMBL" id="KAK2078365.1"/>
    </source>
</evidence>
<dbReference type="SUPFAM" id="SSF56784">
    <property type="entry name" value="HAD-like"/>
    <property type="match status" value="1"/>
</dbReference>